<dbReference type="EMBL" id="CP136896">
    <property type="protein sequence ID" value="WOL14440.1"/>
    <property type="molecule type" value="Genomic_DNA"/>
</dbReference>
<feature type="region of interest" description="Disordered" evidence="1">
    <location>
        <begin position="19"/>
        <end position="56"/>
    </location>
</feature>
<evidence type="ECO:0000256" key="1">
    <source>
        <dbReference type="SAM" id="MobiDB-lite"/>
    </source>
</evidence>
<sequence>MAVVDGMMGDKFKRLTDKGAHATLDVHREEDRGNGAASAAGGAWQARYCRAPPQRR</sequence>
<evidence type="ECO:0000313" key="3">
    <source>
        <dbReference type="Proteomes" id="UP001327560"/>
    </source>
</evidence>
<reference evidence="2 3" key="1">
    <citation type="submission" date="2023-10" db="EMBL/GenBank/DDBJ databases">
        <title>Chromosome-scale genome assembly provides insights into flower coloration mechanisms of Canna indica.</title>
        <authorList>
            <person name="Li C."/>
        </authorList>
    </citation>
    <scope>NUCLEOTIDE SEQUENCE [LARGE SCALE GENOMIC DNA]</scope>
    <source>
        <tissue evidence="2">Flower</tissue>
    </source>
</reference>
<proteinExistence type="predicted"/>
<protein>
    <submittedName>
        <fullName evidence="2">Uncharacterized protein</fullName>
    </submittedName>
</protein>
<accession>A0AAQ3KTK3</accession>
<keyword evidence="3" id="KW-1185">Reference proteome</keyword>
<evidence type="ECO:0000313" key="2">
    <source>
        <dbReference type="EMBL" id="WOL14440.1"/>
    </source>
</evidence>
<name>A0AAQ3KTK3_9LILI</name>
<dbReference type="AlphaFoldDB" id="A0AAQ3KTK3"/>
<gene>
    <name evidence="2" type="ORF">Cni_G23220</name>
</gene>
<organism evidence="2 3">
    <name type="scientific">Canna indica</name>
    <name type="common">Indian-shot</name>
    <dbReference type="NCBI Taxonomy" id="4628"/>
    <lineage>
        <taxon>Eukaryota</taxon>
        <taxon>Viridiplantae</taxon>
        <taxon>Streptophyta</taxon>
        <taxon>Embryophyta</taxon>
        <taxon>Tracheophyta</taxon>
        <taxon>Spermatophyta</taxon>
        <taxon>Magnoliopsida</taxon>
        <taxon>Liliopsida</taxon>
        <taxon>Zingiberales</taxon>
        <taxon>Cannaceae</taxon>
        <taxon>Canna</taxon>
    </lineage>
</organism>
<feature type="compositionally biased region" description="Basic and acidic residues" evidence="1">
    <location>
        <begin position="19"/>
        <end position="33"/>
    </location>
</feature>
<dbReference type="Proteomes" id="UP001327560">
    <property type="component" value="Chromosome 7"/>
</dbReference>
<feature type="compositionally biased region" description="Low complexity" evidence="1">
    <location>
        <begin position="34"/>
        <end position="46"/>
    </location>
</feature>